<keyword evidence="4 7" id="KW-1133">Transmembrane helix</keyword>
<comment type="caution">
    <text evidence="8">The sequence shown here is derived from an EMBL/GenBank/DDBJ whole genome shotgun (WGS) entry which is preliminary data.</text>
</comment>
<dbReference type="AlphaFoldDB" id="A0A830H911"/>
<protein>
    <submittedName>
        <fullName evidence="8">Uncharacterized protein</fullName>
    </submittedName>
</protein>
<evidence type="ECO:0000313" key="9">
    <source>
        <dbReference type="Proteomes" id="UP000660262"/>
    </source>
</evidence>
<accession>A0A830H911</accession>
<organism evidence="8 9">
    <name type="scientific">Pycnococcus provasolii</name>
    <dbReference type="NCBI Taxonomy" id="41880"/>
    <lineage>
        <taxon>Eukaryota</taxon>
        <taxon>Viridiplantae</taxon>
        <taxon>Chlorophyta</taxon>
        <taxon>Pseudoscourfieldiophyceae</taxon>
        <taxon>Pseudoscourfieldiales</taxon>
        <taxon>Pycnococcaceae</taxon>
        <taxon>Pycnococcus</taxon>
    </lineage>
</organism>
<gene>
    <name evidence="8" type="ORF">PPROV_000184700</name>
</gene>
<feature type="transmembrane region" description="Helical" evidence="7">
    <location>
        <begin position="200"/>
        <end position="222"/>
    </location>
</feature>
<dbReference type="OrthoDB" id="529367at2759"/>
<keyword evidence="5 7" id="KW-0472">Membrane</keyword>
<evidence type="ECO:0000256" key="5">
    <source>
        <dbReference type="ARBA" id="ARBA00023136"/>
    </source>
</evidence>
<proteinExistence type="inferred from homology"/>
<evidence type="ECO:0000256" key="3">
    <source>
        <dbReference type="ARBA" id="ARBA00022692"/>
    </source>
</evidence>
<dbReference type="GO" id="GO:0016020">
    <property type="term" value="C:membrane"/>
    <property type="evidence" value="ECO:0007669"/>
    <property type="project" value="UniProtKB-SubCell"/>
</dbReference>
<dbReference type="GO" id="GO:0009744">
    <property type="term" value="P:response to sucrose"/>
    <property type="evidence" value="ECO:0007669"/>
    <property type="project" value="UniProtKB-ARBA"/>
</dbReference>
<keyword evidence="6" id="KW-0479">Metal-binding</keyword>
<evidence type="ECO:0000256" key="7">
    <source>
        <dbReference type="SAM" id="Phobius"/>
    </source>
</evidence>
<sequence>MALSSFERLPAFLSDNEYIREGYRVGWRPIELLLSVFQLHNETVNIWTHMLPLVYFGATFLVAHEQEQAPPPLCSDKWAVTRWLTSSAGEQTCLHRPQPPTWPMWVFRAGVVACFVGSTVGHTFACHSPSVSDTLWQFDYAGIAILITTSFFPPVFYGLGCAAPTLSTVYLFTIVALGIMTVVATFSSTFTTTRMRPFRALLYVLLGSFGAVPLVHLASLHWGTGARNQYWSDVFRGEVAMAASYLSGAAVFATRVPERFFPGQCDLVGASHQVFHVFIVLGTMAHIYSCDTFRDWAHFGDTCTAPL</sequence>
<keyword evidence="3 7" id="KW-0812">Transmembrane</keyword>
<dbReference type="GO" id="GO:0046872">
    <property type="term" value="F:metal ion binding"/>
    <property type="evidence" value="ECO:0007669"/>
    <property type="project" value="UniProtKB-KW"/>
</dbReference>
<evidence type="ECO:0000256" key="6">
    <source>
        <dbReference type="PIRSR" id="PIRSR604254-1"/>
    </source>
</evidence>
<reference evidence="8" key="1">
    <citation type="submission" date="2020-10" db="EMBL/GenBank/DDBJ databases">
        <title>Unveiling of a novel bifunctional photoreceptor, Dualchrome1, isolated from a cosmopolitan green alga.</title>
        <authorList>
            <person name="Suzuki S."/>
            <person name="Kawachi M."/>
        </authorList>
    </citation>
    <scope>NUCLEOTIDE SEQUENCE</scope>
    <source>
        <strain evidence="8">NIES 2893</strain>
    </source>
</reference>
<evidence type="ECO:0000313" key="8">
    <source>
        <dbReference type="EMBL" id="GHP03092.1"/>
    </source>
</evidence>
<name>A0A830H911_9CHLO</name>
<feature type="binding site" evidence="6">
    <location>
        <position position="272"/>
    </location>
    <ligand>
        <name>Zn(2+)</name>
        <dbReference type="ChEBI" id="CHEBI:29105"/>
    </ligand>
</feature>
<feature type="binding site" evidence="6">
    <location>
        <position position="122"/>
    </location>
    <ligand>
        <name>Zn(2+)</name>
        <dbReference type="ChEBI" id="CHEBI:29105"/>
    </ligand>
</feature>
<comment type="subcellular location">
    <subcellularLocation>
        <location evidence="1">Membrane</location>
        <topology evidence="1">Multi-pass membrane protein</topology>
    </subcellularLocation>
</comment>
<evidence type="ECO:0000256" key="2">
    <source>
        <dbReference type="ARBA" id="ARBA00007018"/>
    </source>
</evidence>
<evidence type="ECO:0000256" key="4">
    <source>
        <dbReference type="ARBA" id="ARBA00022989"/>
    </source>
</evidence>
<feature type="transmembrane region" description="Helical" evidence="7">
    <location>
        <begin position="105"/>
        <end position="126"/>
    </location>
</feature>
<feature type="transmembrane region" description="Helical" evidence="7">
    <location>
        <begin position="138"/>
        <end position="157"/>
    </location>
</feature>
<dbReference type="Proteomes" id="UP000660262">
    <property type="component" value="Unassembled WGS sequence"/>
</dbReference>
<comment type="similarity">
    <text evidence="2">Belongs to the ADIPOR family.</text>
</comment>
<keyword evidence="6" id="KW-0862">Zinc</keyword>
<dbReference type="InterPro" id="IPR004254">
    <property type="entry name" value="AdipoR/HlyIII-related"/>
</dbReference>
<keyword evidence="9" id="KW-1185">Reference proteome</keyword>
<dbReference type="GO" id="GO:0038023">
    <property type="term" value="F:signaling receptor activity"/>
    <property type="evidence" value="ECO:0007669"/>
    <property type="project" value="TreeGrafter"/>
</dbReference>
<feature type="transmembrane region" description="Helical" evidence="7">
    <location>
        <begin position="169"/>
        <end position="188"/>
    </location>
</feature>
<dbReference type="Pfam" id="PF03006">
    <property type="entry name" value="HlyIII"/>
    <property type="match status" value="1"/>
</dbReference>
<evidence type="ECO:0000256" key="1">
    <source>
        <dbReference type="ARBA" id="ARBA00004141"/>
    </source>
</evidence>
<dbReference type="PANTHER" id="PTHR20855">
    <property type="entry name" value="ADIPOR/PROGESTIN RECEPTOR-RELATED"/>
    <property type="match status" value="1"/>
</dbReference>
<dbReference type="EMBL" id="BNJQ01000004">
    <property type="protein sequence ID" value="GHP03092.1"/>
    <property type="molecule type" value="Genomic_DNA"/>
</dbReference>
<dbReference type="PANTHER" id="PTHR20855:SF52">
    <property type="entry name" value="ADIPONECTIN RECEPTOR PROTEIN"/>
    <property type="match status" value="1"/>
</dbReference>
<feature type="transmembrane region" description="Helical" evidence="7">
    <location>
        <begin position="234"/>
        <end position="253"/>
    </location>
</feature>
<feature type="binding site" evidence="6">
    <location>
        <position position="276"/>
    </location>
    <ligand>
        <name>Zn(2+)</name>
        <dbReference type="ChEBI" id="CHEBI:29105"/>
    </ligand>
</feature>